<dbReference type="GO" id="GO:0016616">
    <property type="term" value="F:oxidoreductase activity, acting on the CH-OH group of donors, NAD or NADP as acceptor"/>
    <property type="evidence" value="ECO:0007669"/>
    <property type="project" value="TreeGrafter"/>
</dbReference>
<dbReference type="PANTHER" id="PTHR42760:SF123">
    <property type="entry name" value="OXIDOREDUCTASE"/>
    <property type="match status" value="1"/>
</dbReference>
<dbReference type="Gene3D" id="3.40.50.720">
    <property type="entry name" value="NAD(P)-binding Rossmann-like Domain"/>
    <property type="match status" value="1"/>
</dbReference>
<dbReference type="HOGENOM" id="CLU_010194_1_2_4"/>
<gene>
    <name evidence="3" type="ORF">PG1C_04535</name>
</gene>
<dbReference type="InterPro" id="IPR020904">
    <property type="entry name" value="Sc_DH/Rdtase_CS"/>
</dbReference>
<dbReference type="KEGG" id="rbu:PG1C_04535"/>
<dbReference type="PRINTS" id="PR00081">
    <property type="entry name" value="GDHRDH"/>
</dbReference>
<sequence>MSNENAGRFASKVAVITGAAQGIGFAAAQRMGREGCRIVIADFSAGPAAEAVAALKAEGIEAIAAVGDLSVYAQAEAAMQQAKQAFGAIHILVNNVGGTIWMKPFWHYTEDEIRTEVDRSFWPTMWCARAVIPVMRETGGAIVNVSSNAVEGEYRIPYSASKGAVEGLTTALAVEVAGFGIRVNCIAPGGTSAPERKTQRNVKPVTAQDQQWQEQFMMLLKDEELLTPWSTAEQQAGVIAFLASEDAAHITGEIIHTGRRGKRIFDKLGFIP</sequence>
<dbReference type="PATRIC" id="fig|1565605.3.peg.955"/>
<organism evidence="3 4">
    <name type="scientific">Rugosibacter aromaticivorans</name>
    <dbReference type="NCBI Taxonomy" id="1565605"/>
    <lineage>
        <taxon>Bacteria</taxon>
        <taxon>Pseudomonadati</taxon>
        <taxon>Pseudomonadota</taxon>
        <taxon>Betaproteobacteria</taxon>
        <taxon>Nitrosomonadales</taxon>
        <taxon>Sterolibacteriaceae</taxon>
        <taxon>Rugosibacter</taxon>
    </lineage>
</organism>
<proteinExistence type="inferred from homology"/>
<accession>A0A0C5JC24</accession>
<dbReference type="PANTHER" id="PTHR42760">
    <property type="entry name" value="SHORT-CHAIN DEHYDROGENASES/REDUCTASES FAMILY MEMBER"/>
    <property type="match status" value="1"/>
</dbReference>
<name>A0A0C5JC24_9PROT</name>
<comment type="similarity">
    <text evidence="1 2">Belongs to the short-chain dehydrogenases/reductases (SDR) family.</text>
</comment>
<dbReference type="STRING" id="1565605.PG1C_04535"/>
<evidence type="ECO:0000256" key="2">
    <source>
        <dbReference type="RuleBase" id="RU000363"/>
    </source>
</evidence>
<protein>
    <submittedName>
        <fullName evidence="3">1,6-dihydroxycyclohexa-2,4-diene-1-carboxylate dehydrogenase</fullName>
    </submittedName>
</protein>
<dbReference type="InterPro" id="IPR002347">
    <property type="entry name" value="SDR_fam"/>
</dbReference>
<dbReference type="SUPFAM" id="SSF51735">
    <property type="entry name" value="NAD(P)-binding Rossmann-fold domains"/>
    <property type="match status" value="1"/>
</dbReference>
<dbReference type="PRINTS" id="PR00080">
    <property type="entry name" value="SDRFAMILY"/>
</dbReference>
<dbReference type="Pfam" id="PF00106">
    <property type="entry name" value="adh_short"/>
    <property type="match status" value="1"/>
</dbReference>
<evidence type="ECO:0000256" key="1">
    <source>
        <dbReference type="ARBA" id="ARBA00006484"/>
    </source>
</evidence>
<dbReference type="FunFam" id="3.40.50.720:FF:000084">
    <property type="entry name" value="Short-chain dehydrogenase reductase"/>
    <property type="match status" value="1"/>
</dbReference>
<reference evidence="3 4" key="1">
    <citation type="journal article" date="2015" name="Genome Announc.">
        <title>Complete Genome Sequence of a Novel Bacterium within the Family Rhodocyclaceae That Degrades Polycyclic Aromatic Hydrocarbons.</title>
        <authorList>
            <person name="Singleton D.R."/>
            <person name="Dickey A.N."/>
            <person name="Scholl E.H."/>
            <person name="Wright F.A."/>
            <person name="Aitken M.D."/>
        </authorList>
    </citation>
    <scope>NUCLEOTIDE SEQUENCE [LARGE SCALE GENOMIC DNA]</scope>
    <source>
        <strain evidence="4">PG1-Ca6</strain>
    </source>
</reference>
<evidence type="ECO:0000313" key="4">
    <source>
        <dbReference type="Proteomes" id="UP000061603"/>
    </source>
</evidence>
<dbReference type="Proteomes" id="UP000061603">
    <property type="component" value="Chromosome"/>
</dbReference>
<dbReference type="GO" id="GO:0030497">
    <property type="term" value="P:fatty acid elongation"/>
    <property type="evidence" value="ECO:0007669"/>
    <property type="project" value="TreeGrafter"/>
</dbReference>
<dbReference type="EMBL" id="CP010554">
    <property type="protein sequence ID" value="AJP49408.1"/>
    <property type="molecule type" value="Genomic_DNA"/>
</dbReference>
<dbReference type="AlphaFoldDB" id="A0A0C5JC24"/>
<dbReference type="InterPro" id="IPR036291">
    <property type="entry name" value="NAD(P)-bd_dom_sf"/>
</dbReference>
<keyword evidence="4" id="KW-1185">Reference proteome</keyword>
<evidence type="ECO:0000313" key="3">
    <source>
        <dbReference type="EMBL" id="AJP49408.1"/>
    </source>
</evidence>
<dbReference type="PROSITE" id="PS00061">
    <property type="entry name" value="ADH_SHORT"/>
    <property type="match status" value="1"/>
</dbReference>